<dbReference type="GO" id="GO:0043565">
    <property type="term" value="F:sequence-specific DNA binding"/>
    <property type="evidence" value="ECO:0007669"/>
    <property type="project" value="InterPro"/>
</dbReference>
<feature type="region of interest" description="Disordered" evidence="1">
    <location>
        <begin position="1"/>
        <end position="31"/>
    </location>
</feature>
<dbReference type="Proteomes" id="UP000791440">
    <property type="component" value="Unassembled WGS sequence"/>
</dbReference>
<protein>
    <submittedName>
        <fullName evidence="2">Uncharacterized protein</fullName>
    </submittedName>
</protein>
<keyword evidence="3" id="KW-1185">Reference proteome</keyword>
<feature type="non-terminal residue" evidence="2">
    <location>
        <position position="79"/>
    </location>
</feature>
<evidence type="ECO:0000313" key="3">
    <source>
        <dbReference type="Proteomes" id="UP000791440"/>
    </source>
</evidence>
<dbReference type="InterPro" id="IPR002848">
    <property type="entry name" value="Translin_fam"/>
</dbReference>
<dbReference type="AlphaFoldDB" id="A0A922CS46"/>
<reference evidence="2" key="2">
    <citation type="submission" date="2020-12" db="EMBL/GenBank/DDBJ databases">
        <authorList>
            <person name="Kanost M."/>
        </authorList>
    </citation>
    <scope>NUCLEOTIDE SEQUENCE</scope>
</reference>
<gene>
    <name evidence="2" type="ORF">O3G_MSEX010307</name>
</gene>
<feature type="compositionally biased region" description="Basic residues" evidence="1">
    <location>
        <begin position="1"/>
        <end position="15"/>
    </location>
</feature>
<sequence>MSGKGKYRANRHRNQHTISAVAKNTASSVSPDSPILLMFKDIAKRLNERQDRHERLYKLSRDITIESKRIIFQIHSAVT</sequence>
<organism evidence="2 3">
    <name type="scientific">Manduca sexta</name>
    <name type="common">Tobacco hawkmoth</name>
    <name type="synonym">Tobacco hornworm</name>
    <dbReference type="NCBI Taxonomy" id="7130"/>
    <lineage>
        <taxon>Eukaryota</taxon>
        <taxon>Metazoa</taxon>
        <taxon>Ecdysozoa</taxon>
        <taxon>Arthropoda</taxon>
        <taxon>Hexapoda</taxon>
        <taxon>Insecta</taxon>
        <taxon>Pterygota</taxon>
        <taxon>Neoptera</taxon>
        <taxon>Endopterygota</taxon>
        <taxon>Lepidoptera</taxon>
        <taxon>Glossata</taxon>
        <taxon>Ditrysia</taxon>
        <taxon>Bombycoidea</taxon>
        <taxon>Sphingidae</taxon>
        <taxon>Sphinginae</taxon>
        <taxon>Sphingini</taxon>
        <taxon>Manduca</taxon>
    </lineage>
</organism>
<dbReference type="PANTHER" id="PTHR10741">
    <property type="entry name" value="TRANSLIN AND TRANSLIN ASSOCIATED PROTEIN X"/>
    <property type="match status" value="1"/>
</dbReference>
<accession>A0A922CS46</accession>
<proteinExistence type="predicted"/>
<evidence type="ECO:0000256" key="1">
    <source>
        <dbReference type="SAM" id="MobiDB-lite"/>
    </source>
</evidence>
<comment type="caution">
    <text evidence="2">The sequence shown here is derived from an EMBL/GenBank/DDBJ whole genome shotgun (WGS) entry which is preliminary data.</text>
</comment>
<reference evidence="2" key="1">
    <citation type="journal article" date="2016" name="Insect Biochem. Mol. Biol.">
        <title>Multifaceted biological insights from a draft genome sequence of the tobacco hornworm moth, Manduca sexta.</title>
        <authorList>
            <person name="Kanost M.R."/>
            <person name="Arrese E.L."/>
            <person name="Cao X."/>
            <person name="Chen Y.R."/>
            <person name="Chellapilla S."/>
            <person name="Goldsmith M.R."/>
            <person name="Grosse-Wilde E."/>
            <person name="Heckel D.G."/>
            <person name="Herndon N."/>
            <person name="Jiang H."/>
            <person name="Papanicolaou A."/>
            <person name="Qu J."/>
            <person name="Soulages J.L."/>
            <person name="Vogel H."/>
            <person name="Walters J."/>
            <person name="Waterhouse R.M."/>
            <person name="Ahn S.J."/>
            <person name="Almeida F.C."/>
            <person name="An C."/>
            <person name="Aqrawi P."/>
            <person name="Bretschneider A."/>
            <person name="Bryant W.B."/>
            <person name="Bucks S."/>
            <person name="Chao H."/>
            <person name="Chevignon G."/>
            <person name="Christen J.M."/>
            <person name="Clarke D.F."/>
            <person name="Dittmer N.T."/>
            <person name="Ferguson L.C.F."/>
            <person name="Garavelou S."/>
            <person name="Gordon K.H.J."/>
            <person name="Gunaratna R.T."/>
            <person name="Han Y."/>
            <person name="Hauser F."/>
            <person name="He Y."/>
            <person name="Heidel-Fischer H."/>
            <person name="Hirsh A."/>
            <person name="Hu Y."/>
            <person name="Jiang H."/>
            <person name="Kalra D."/>
            <person name="Klinner C."/>
            <person name="Konig C."/>
            <person name="Kovar C."/>
            <person name="Kroll A.R."/>
            <person name="Kuwar S.S."/>
            <person name="Lee S.L."/>
            <person name="Lehman R."/>
            <person name="Li K."/>
            <person name="Li Z."/>
            <person name="Liang H."/>
            <person name="Lovelace S."/>
            <person name="Lu Z."/>
            <person name="Mansfield J.H."/>
            <person name="McCulloch K.J."/>
            <person name="Mathew T."/>
            <person name="Morton B."/>
            <person name="Muzny D.M."/>
            <person name="Neunemann D."/>
            <person name="Ongeri F."/>
            <person name="Pauchet Y."/>
            <person name="Pu L.L."/>
            <person name="Pyrousis I."/>
            <person name="Rao X.J."/>
            <person name="Redding A."/>
            <person name="Roesel C."/>
            <person name="Sanchez-Gracia A."/>
            <person name="Schaack S."/>
            <person name="Shukla A."/>
            <person name="Tetreau G."/>
            <person name="Wang Y."/>
            <person name="Xiong G.H."/>
            <person name="Traut W."/>
            <person name="Walsh T.K."/>
            <person name="Worley K.C."/>
            <person name="Wu D."/>
            <person name="Wu W."/>
            <person name="Wu Y.Q."/>
            <person name="Zhang X."/>
            <person name="Zou Z."/>
            <person name="Zucker H."/>
            <person name="Briscoe A.D."/>
            <person name="Burmester T."/>
            <person name="Clem R.J."/>
            <person name="Feyereisen R."/>
            <person name="Grimmelikhuijzen C.J.P."/>
            <person name="Hamodrakas S.J."/>
            <person name="Hansson B.S."/>
            <person name="Huguet E."/>
            <person name="Jermiin L.S."/>
            <person name="Lan Q."/>
            <person name="Lehman H.K."/>
            <person name="Lorenzen M."/>
            <person name="Merzendorfer H."/>
            <person name="Michalopoulos I."/>
            <person name="Morton D.B."/>
            <person name="Muthukrishnan S."/>
            <person name="Oakeshott J.G."/>
            <person name="Palmer W."/>
            <person name="Park Y."/>
            <person name="Passarelli A.L."/>
            <person name="Rozas J."/>
            <person name="Schwartz L.M."/>
            <person name="Smith W."/>
            <person name="Southgate A."/>
            <person name="Vilcinskas A."/>
            <person name="Vogt R."/>
            <person name="Wang P."/>
            <person name="Werren J."/>
            <person name="Yu X.Q."/>
            <person name="Zhou J.J."/>
            <person name="Brown S.J."/>
            <person name="Scherer S.E."/>
            <person name="Richards S."/>
            <person name="Blissard G.W."/>
        </authorList>
    </citation>
    <scope>NUCLEOTIDE SEQUENCE</scope>
</reference>
<evidence type="ECO:0000313" key="2">
    <source>
        <dbReference type="EMBL" id="KAG6457460.1"/>
    </source>
</evidence>
<name>A0A922CS46_MANSE</name>
<feature type="compositionally biased region" description="Polar residues" evidence="1">
    <location>
        <begin position="16"/>
        <end position="31"/>
    </location>
</feature>
<dbReference type="EMBL" id="JH668547">
    <property type="protein sequence ID" value="KAG6457460.1"/>
    <property type="molecule type" value="Genomic_DNA"/>
</dbReference>